<evidence type="ECO:0000256" key="1">
    <source>
        <dbReference type="ARBA" id="ARBA00007553"/>
    </source>
</evidence>
<dbReference type="Proteomes" id="UP000228934">
    <property type="component" value="Unassembled WGS sequence"/>
</dbReference>
<gene>
    <name evidence="5" type="ORF">AB205_0124820</name>
</gene>
<dbReference type="EMBL" id="KV976393">
    <property type="protein sequence ID" value="PIO15352.1"/>
    <property type="molecule type" value="Genomic_DNA"/>
</dbReference>
<feature type="domain" description="Peptidoglycan recognition protein family" evidence="4">
    <location>
        <begin position="1"/>
        <end position="89"/>
    </location>
</feature>
<keyword evidence="2" id="KW-0391">Immunity</keyword>
<dbReference type="OrthoDB" id="10001926at2759"/>
<reference evidence="6" key="1">
    <citation type="journal article" date="2017" name="Nat. Commun.">
        <title>The North American bullfrog draft genome provides insight into hormonal regulation of long noncoding RNA.</title>
        <authorList>
            <person name="Hammond S.A."/>
            <person name="Warren R.L."/>
            <person name="Vandervalk B.P."/>
            <person name="Kucuk E."/>
            <person name="Khan H."/>
            <person name="Gibb E.A."/>
            <person name="Pandoh P."/>
            <person name="Kirk H."/>
            <person name="Zhao Y."/>
            <person name="Jones M."/>
            <person name="Mungall A.J."/>
            <person name="Coope R."/>
            <person name="Pleasance S."/>
            <person name="Moore R.A."/>
            <person name="Holt R.A."/>
            <person name="Round J.M."/>
            <person name="Ohora S."/>
            <person name="Walle B.V."/>
            <person name="Veldhoen N."/>
            <person name="Helbing C.C."/>
            <person name="Birol I."/>
        </authorList>
    </citation>
    <scope>NUCLEOTIDE SEQUENCE [LARGE SCALE GENOMIC DNA]</scope>
</reference>
<evidence type="ECO:0000313" key="5">
    <source>
        <dbReference type="EMBL" id="PIO15352.1"/>
    </source>
</evidence>
<dbReference type="AlphaFoldDB" id="A0A2G9QI94"/>
<dbReference type="GO" id="GO:0009253">
    <property type="term" value="P:peptidoglycan catabolic process"/>
    <property type="evidence" value="ECO:0007669"/>
    <property type="project" value="InterPro"/>
</dbReference>
<dbReference type="SUPFAM" id="SSF55846">
    <property type="entry name" value="N-acetylmuramoyl-L-alanine amidase-like"/>
    <property type="match status" value="1"/>
</dbReference>
<dbReference type="InterPro" id="IPR015510">
    <property type="entry name" value="PGRP"/>
</dbReference>
<dbReference type="FunFam" id="3.40.80.10:FF:000001">
    <property type="entry name" value="Peptidoglycan recognition protein 1"/>
    <property type="match status" value="1"/>
</dbReference>
<evidence type="ECO:0000259" key="3">
    <source>
        <dbReference type="SMART" id="SM00644"/>
    </source>
</evidence>
<dbReference type="CDD" id="cd06583">
    <property type="entry name" value="PGRP"/>
    <property type="match status" value="1"/>
</dbReference>
<keyword evidence="6" id="KW-1185">Reference proteome</keyword>
<sequence>MNTQKWCDIGYNFLVGEDGRVYEGRGWTTLGAHARSYNHISIGISFIGSFTNRAPNSAALNAARQLIACGVPRNFIRSNYVLKGHRNVNPTSCPGNSLYRVIQGWPHFRA</sequence>
<dbReference type="Pfam" id="PF01510">
    <property type="entry name" value="Amidase_2"/>
    <property type="match status" value="1"/>
</dbReference>
<dbReference type="PANTHER" id="PTHR11022">
    <property type="entry name" value="PEPTIDOGLYCAN RECOGNITION PROTEIN"/>
    <property type="match status" value="1"/>
</dbReference>
<dbReference type="SMART" id="SM00701">
    <property type="entry name" value="PGRP"/>
    <property type="match status" value="1"/>
</dbReference>
<dbReference type="GO" id="GO:0002376">
    <property type="term" value="P:immune system process"/>
    <property type="evidence" value="ECO:0007669"/>
    <property type="project" value="UniProtKB-KW"/>
</dbReference>
<dbReference type="Gene3D" id="3.40.80.10">
    <property type="entry name" value="Peptidoglycan recognition protein-like"/>
    <property type="match status" value="1"/>
</dbReference>
<dbReference type="PANTHER" id="PTHR11022:SF12">
    <property type="entry name" value="PEPTIDOGLYCAN RECOGNITION PROTEIN 3"/>
    <property type="match status" value="1"/>
</dbReference>
<evidence type="ECO:0008006" key="7">
    <source>
        <dbReference type="Google" id="ProtNLM"/>
    </source>
</evidence>
<dbReference type="InterPro" id="IPR002502">
    <property type="entry name" value="Amidase_domain"/>
</dbReference>
<name>A0A2G9QI94_AQUCT</name>
<dbReference type="GO" id="GO:0008270">
    <property type="term" value="F:zinc ion binding"/>
    <property type="evidence" value="ECO:0007669"/>
    <property type="project" value="InterPro"/>
</dbReference>
<evidence type="ECO:0000256" key="2">
    <source>
        <dbReference type="ARBA" id="ARBA00022859"/>
    </source>
</evidence>
<protein>
    <recommendedName>
        <fullName evidence="7">Peptidoglycan recognition protein family domain-containing protein</fullName>
    </recommendedName>
</protein>
<dbReference type="SMART" id="SM00644">
    <property type="entry name" value="Ami_2"/>
    <property type="match status" value="1"/>
</dbReference>
<evidence type="ECO:0000313" key="6">
    <source>
        <dbReference type="Proteomes" id="UP000228934"/>
    </source>
</evidence>
<dbReference type="InterPro" id="IPR006619">
    <property type="entry name" value="PGRP_domain_met/bac"/>
</dbReference>
<accession>A0A2G9QI94</accession>
<dbReference type="InterPro" id="IPR036505">
    <property type="entry name" value="Amidase/PGRP_sf"/>
</dbReference>
<feature type="domain" description="N-acetylmuramoyl-L-alanine amidase" evidence="3">
    <location>
        <begin position="1"/>
        <end position="95"/>
    </location>
</feature>
<proteinExistence type="inferred from homology"/>
<dbReference type="GO" id="GO:0008745">
    <property type="term" value="F:N-acetylmuramoyl-L-alanine amidase activity"/>
    <property type="evidence" value="ECO:0007669"/>
    <property type="project" value="InterPro"/>
</dbReference>
<organism evidence="5 6">
    <name type="scientific">Aquarana catesbeiana</name>
    <name type="common">American bullfrog</name>
    <name type="synonym">Rana catesbeiana</name>
    <dbReference type="NCBI Taxonomy" id="8400"/>
    <lineage>
        <taxon>Eukaryota</taxon>
        <taxon>Metazoa</taxon>
        <taxon>Chordata</taxon>
        <taxon>Craniata</taxon>
        <taxon>Vertebrata</taxon>
        <taxon>Euteleostomi</taxon>
        <taxon>Amphibia</taxon>
        <taxon>Batrachia</taxon>
        <taxon>Anura</taxon>
        <taxon>Neobatrachia</taxon>
        <taxon>Ranoidea</taxon>
        <taxon>Ranidae</taxon>
        <taxon>Aquarana</taxon>
    </lineage>
</organism>
<comment type="similarity">
    <text evidence="1">Belongs to the N-acetylmuramoyl-L-alanine amidase 2 family.</text>
</comment>
<evidence type="ECO:0000259" key="4">
    <source>
        <dbReference type="SMART" id="SM00701"/>
    </source>
</evidence>